<evidence type="ECO:0000313" key="1">
    <source>
        <dbReference type="EMBL" id="KAI0064104.1"/>
    </source>
</evidence>
<sequence length="223" mass="26238">MADRPPTEHTVYELHFIGNRLDPRHGFTIMGAPDIYLRFDTPEGQLDPFRTSIWSLDREVAWFDWTLRGSAPGTVTIVDPPRRFHMHDIAFVTGHPSHSRAFYSASHPTLPSHMFQWLRYARDTYELYTDSWILIGAFRMSPVDEVIDAGPLFASFSYNFHWRDPLLMDAMLALSIHRFLDRFLPAGYPFVLVRKFRKVRQCQRWQSVIIPHWFTIWAIDVRG</sequence>
<dbReference type="EMBL" id="MU277200">
    <property type="protein sequence ID" value="KAI0064104.1"/>
    <property type="molecule type" value="Genomic_DNA"/>
</dbReference>
<accession>A0ACB8T5H0</accession>
<comment type="caution">
    <text evidence="1">The sequence shown here is derived from an EMBL/GenBank/DDBJ whole genome shotgun (WGS) entry which is preliminary data.</text>
</comment>
<name>A0ACB8T5H0_9AGAM</name>
<protein>
    <submittedName>
        <fullName evidence="1">Uncharacterized protein</fullName>
    </submittedName>
</protein>
<reference evidence="1" key="1">
    <citation type="submission" date="2021-03" db="EMBL/GenBank/DDBJ databases">
        <authorList>
            <consortium name="DOE Joint Genome Institute"/>
            <person name="Ahrendt S."/>
            <person name="Looney B.P."/>
            <person name="Miyauchi S."/>
            <person name="Morin E."/>
            <person name="Drula E."/>
            <person name="Courty P.E."/>
            <person name="Chicoki N."/>
            <person name="Fauchery L."/>
            <person name="Kohler A."/>
            <person name="Kuo A."/>
            <person name="Labutti K."/>
            <person name="Pangilinan J."/>
            <person name="Lipzen A."/>
            <person name="Riley R."/>
            <person name="Andreopoulos W."/>
            <person name="He G."/>
            <person name="Johnson J."/>
            <person name="Barry K.W."/>
            <person name="Grigoriev I.V."/>
            <person name="Nagy L."/>
            <person name="Hibbett D."/>
            <person name="Henrissat B."/>
            <person name="Matheny P.B."/>
            <person name="Labbe J."/>
            <person name="Martin F."/>
        </authorList>
    </citation>
    <scope>NUCLEOTIDE SEQUENCE</scope>
    <source>
        <strain evidence="1">HHB10654</strain>
    </source>
</reference>
<gene>
    <name evidence="1" type="ORF">BV25DRAFT_1990278</name>
</gene>
<proteinExistence type="predicted"/>
<dbReference type="Proteomes" id="UP000814140">
    <property type="component" value="Unassembled WGS sequence"/>
</dbReference>
<keyword evidence="2" id="KW-1185">Reference proteome</keyword>
<reference evidence="1" key="2">
    <citation type="journal article" date="2022" name="New Phytol.">
        <title>Evolutionary transition to the ectomycorrhizal habit in the genomes of a hyperdiverse lineage of mushroom-forming fungi.</title>
        <authorList>
            <person name="Looney B."/>
            <person name="Miyauchi S."/>
            <person name="Morin E."/>
            <person name="Drula E."/>
            <person name="Courty P.E."/>
            <person name="Kohler A."/>
            <person name="Kuo A."/>
            <person name="LaButti K."/>
            <person name="Pangilinan J."/>
            <person name="Lipzen A."/>
            <person name="Riley R."/>
            <person name="Andreopoulos W."/>
            <person name="He G."/>
            <person name="Johnson J."/>
            <person name="Nolan M."/>
            <person name="Tritt A."/>
            <person name="Barry K.W."/>
            <person name="Grigoriev I.V."/>
            <person name="Nagy L.G."/>
            <person name="Hibbett D."/>
            <person name="Henrissat B."/>
            <person name="Matheny P.B."/>
            <person name="Labbe J."/>
            <person name="Martin F.M."/>
        </authorList>
    </citation>
    <scope>NUCLEOTIDE SEQUENCE</scope>
    <source>
        <strain evidence="1">HHB10654</strain>
    </source>
</reference>
<evidence type="ECO:0000313" key="2">
    <source>
        <dbReference type="Proteomes" id="UP000814140"/>
    </source>
</evidence>
<organism evidence="1 2">
    <name type="scientific">Artomyces pyxidatus</name>
    <dbReference type="NCBI Taxonomy" id="48021"/>
    <lineage>
        <taxon>Eukaryota</taxon>
        <taxon>Fungi</taxon>
        <taxon>Dikarya</taxon>
        <taxon>Basidiomycota</taxon>
        <taxon>Agaricomycotina</taxon>
        <taxon>Agaricomycetes</taxon>
        <taxon>Russulales</taxon>
        <taxon>Auriscalpiaceae</taxon>
        <taxon>Artomyces</taxon>
    </lineage>
</organism>